<gene>
    <name evidence="2" type="ORF">S01H1_82844</name>
</gene>
<dbReference type="Gene3D" id="3.40.50.2000">
    <property type="entry name" value="Glycogen Phosphorylase B"/>
    <property type="match status" value="1"/>
</dbReference>
<dbReference type="InterPro" id="IPR050194">
    <property type="entry name" value="Glycosyltransferase_grp1"/>
</dbReference>
<dbReference type="EMBL" id="BARS01056206">
    <property type="protein sequence ID" value="GAG52262.1"/>
    <property type="molecule type" value="Genomic_DNA"/>
</dbReference>
<evidence type="ECO:0000313" key="2">
    <source>
        <dbReference type="EMBL" id="GAG52262.1"/>
    </source>
</evidence>
<evidence type="ECO:0000259" key="1">
    <source>
        <dbReference type="Pfam" id="PF00534"/>
    </source>
</evidence>
<dbReference type="Pfam" id="PF00534">
    <property type="entry name" value="Glycos_transf_1"/>
    <property type="match status" value="1"/>
</dbReference>
<dbReference type="SUPFAM" id="SSF53756">
    <property type="entry name" value="UDP-Glycosyltransferase/glycogen phosphorylase"/>
    <property type="match status" value="1"/>
</dbReference>
<dbReference type="InterPro" id="IPR001296">
    <property type="entry name" value="Glyco_trans_1"/>
</dbReference>
<dbReference type="GO" id="GO:0016758">
    <property type="term" value="F:hexosyltransferase activity"/>
    <property type="evidence" value="ECO:0007669"/>
    <property type="project" value="TreeGrafter"/>
</dbReference>
<name>X0Z0U1_9ZZZZ</name>
<feature type="domain" description="Glycosyl transferase family 1" evidence="1">
    <location>
        <begin position="11"/>
        <end position="81"/>
    </location>
</feature>
<dbReference type="PANTHER" id="PTHR45947:SF3">
    <property type="entry name" value="SULFOQUINOVOSYL TRANSFERASE SQD2"/>
    <property type="match status" value="1"/>
</dbReference>
<comment type="caution">
    <text evidence="2">The sequence shown here is derived from an EMBL/GenBank/DDBJ whole genome shotgun (WGS) entry which is preliminary data.</text>
</comment>
<dbReference type="CDD" id="cd03801">
    <property type="entry name" value="GT4_PimA-like"/>
    <property type="match status" value="1"/>
</dbReference>
<dbReference type="AlphaFoldDB" id="X0Z0U1"/>
<sequence>MANRVIKTKDETEGFGIVFLEANACGKPVIGGRSGGTSDAIIDGITGILIDPEDKEQIVNVLINVLTNKTLAESLGRNGRLRVEREFTWGRYVNNIRREALQLVSACHF</sequence>
<accession>X0Z0U1</accession>
<reference evidence="2" key="1">
    <citation type="journal article" date="2014" name="Front. Microbiol.">
        <title>High frequency of phylogenetically diverse reductive dehalogenase-homologous genes in deep subseafloor sedimentary metagenomes.</title>
        <authorList>
            <person name="Kawai M."/>
            <person name="Futagami T."/>
            <person name="Toyoda A."/>
            <person name="Takaki Y."/>
            <person name="Nishi S."/>
            <person name="Hori S."/>
            <person name="Arai W."/>
            <person name="Tsubouchi T."/>
            <person name="Morono Y."/>
            <person name="Uchiyama I."/>
            <person name="Ito T."/>
            <person name="Fujiyama A."/>
            <person name="Inagaki F."/>
            <person name="Takami H."/>
        </authorList>
    </citation>
    <scope>NUCLEOTIDE SEQUENCE</scope>
    <source>
        <strain evidence="2">Expedition CK06-06</strain>
    </source>
</reference>
<organism evidence="2">
    <name type="scientific">marine sediment metagenome</name>
    <dbReference type="NCBI Taxonomy" id="412755"/>
    <lineage>
        <taxon>unclassified sequences</taxon>
        <taxon>metagenomes</taxon>
        <taxon>ecological metagenomes</taxon>
    </lineage>
</organism>
<proteinExistence type="predicted"/>
<dbReference type="PANTHER" id="PTHR45947">
    <property type="entry name" value="SULFOQUINOVOSYL TRANSFERASE SQD2"/>
    <property type="match status" value="1"/>
</dbReference>
<protein>
    <recommendedName>
        <fullName evidence="1">Glycosyl transferase family 1 domain-containing protein</fullName>
    </recommendedName>
</protein>